<dbReference type="PANTHER" id="PTHR13347">
    <property type="entry name" value="HEAT REPEAT-CONTAINING PROTEIN 3"/>
    <property type="match status" value="1"/>
</dbReference>
<dbReference type="GO" id="GO:0006606">
    <property type="term" value="P:protein import into nucleus"/>
    <property type="evidence" value="ECO:0007669"/>
    <property type="project" value="TreeGrafter"/>
</dbReference>
<dbReference type="InterPro" id="IPR052616">
    <property type="entry name" value="SYO1-like"/>
</dbReference>
<dbReference type="InterPro" id="IPR011989">
    <property type="entry name" value="ARM-like"/>
</dbReference>
<organism evidence="3 4">
    <name type="scientific">Euplotes crassus</name>
    <dbReference type="NCBI Taxonomy" id="5936"/>
    <lineage>
        <taxon>Eukaryota</taxon>
        <taxon>Sar</taxon>
        <taxon>Alveolata</taxon>
        <taxon>Ciliophora</taxon>
        <taxon>Intramacronucleata</taxon>
        <taxon>Spirotrichea</taxon>
        <taxon>Hypotrichia</taxon>
        <taxon>Euplotida</taxon>
        <taxon>Euplotidae</taxon>
        <taxon>Moneuplotes</taxon>
    </lineage>
</organism>
<dbReference type="Pfam" id="PF25567">
    <property type="entry name" value="TPR_SYO1"/>
    <property type="match status" value="1"/>
</dbReference>
<dbReference type="EMBL" id="CAMPGE010002223">
    <property type="protein sequence ID" value="CAI2361021.1"/>
    <property type="molecule type" value="Genomic_DNA"/>
</dbReference>
<protein>
    <recommendedName>
        <fullName evidence="2">SYO1-like TPR repeats domain-containing protein</fullName>
    </recommendedName>
</protein>
<dbReference type="Proteomes" id="UP001295684">
    <property type="component" value="Unassembled WGS sequence"/>
</dbReference>
<dbReference type="GO" id="GO:0051082">
    <property type="term" value="F:unfolded protein binding"/>
    <property type="evidence" value="ECO:0007669"/>
    <property type="project" value="TreeGrafter"/>
</dbReference>
<dbReference type="GO" id="GO:0042273">
    <property type="term" value="P:ribosomal large subunit biogenesis"/>
    <property type="evidence" value="ECO:0007669"/>
    <property type="project" value="TreeGrafter"/>
</dbReference>
<dbReference type="InterPro" id="IPR016024">
    <property type="entry name" value="ARM-type_fold"/>
</dbReference>
<evidence type="ECO:0000256" key="1">
    <source>
        <dbReference type="ARBA" id="ARBA00049983"/>
    </source>
</evidence>
<sequence length="658" mass="75173">MPKHRSRKAGKKQIQQAKFREIQKRAKEYFAENTPDDQKSLYDRIGNQDPKVREMAYITLSTIDINPLRGLGVEIFNDEMTKRVIDSLNDPIRKNSLCVFASISNILNSADLYNKPEVLASYLEKGLLDVIKDNLVNIGVELTSNWGKMHKNDTDKALLYIENSYKLLDTIVVLESICVEENLDFISQHEGLLETTIQIMISKECDYVKEDKIWVNESILYWLTHFLYSLTKDNPGLCDKIRDVSDIGEYITSAISSLEESNIHICSNLSGLSFNLSSGEFIEKLSESESYVNFVHIPATKILIGMNSPQYEFNENFSDNIEHIKGSLSSNNEEEETISNTPPVSNDKLSQIISDFLNEMSGQVKKWKNFAIGHMNALEILSQVLVGLGPQQSEEPDERAEWIISTFTTPVTGLNGDTTLFLEILKHLQSVTMKTKVNLEEIHGIGGLVIDVQYSACEVLIDLLIAAPQMFFDPENEKDSRVVVETVLNALKFQNYASRFVECGLRFLGLYSKNFPEMMRSVLEENKASESFLQLVESVKDTEMIVHGLTILSAMFSTTEHTAEDNERICKLLLHYIQSPNLRVICESLNAIFDIYSEENFDPVLVKLDIVPKLETSLSLYHQMMKDQVHLYEEEEMEFFGEILENLEEFIKYKKEHM</sequence>
<evidence type="ECO:0000313" key="3">
    <source>
        <dbReference type="EMBL" id="CAI2361021.1"/>
    </source>
</evidence>
<feature type="domain" description="SYO1-like TPR repeats" evidence="2">
    <location>
        <begin position="535"/>
        <end position="656"/>
    </location>
</feature>
<dbReference type="SUPFAM" id="SSF48371">
    <property type="entry name" value="ARM repeat"/>
    <property type="match status" value="1"/>
</dbReference>
<reference evidence="3" key="1">
    <citation type="submission" date="2023-07" db="EMBL/GenBank/DDBJ databases">
        <authorList>
            <consortium name="AG Swart"/>
            <person name="Singh M."/>
            <person name="Singh A."/>
            <person name="Seah K."/>
            <person name="Emmerich C."/>
        </authorList>
    </citation>
    <scope>NUCLEOTIDE SEQUENCE</scope>
    <source>
        <strain evidence="3">DP1</strain>
    </source>
</reference>
<gene>
    <name evidence="3" type="ORF">ECRASSUSDP1_LOCUS2330</name>
</gene>
<evidence type="ECO:0000259" key="2">
    <source>
        <dbReference type="Pfam" id="PF25567"/>
    </source>
</evidence>
<dbReference type="AlphaFoldDB" id="A0AAD1X7Y8"/>
<comment type="caution">
    <text evidence="3">The sequence shown here is derived from an EMBL/GenBank/DDBJ whole genome shotgun (WGS) entry which is preliminary data.</text>
</comment>
<name>A0AAD1X7Y8_EUPCR</name>
<keyword evidence="4" id="KW-1185">Reference proteome</keyword>
<accession>A0AAD1X7Y8</accession>
<evidence type="ECO:0000313" key="4">
    <source>
        <dbReference type="Proteomes" id="UP001295684"/>
    </source>
</evidence>
<comment type="similarity">
    <text evidence="1">Belongs to the nuclear import and ribosome assembly adapter family.</text>
</comment>
<dbReference type="Gene3D" id="1.25.10.10">
    <property type="entry name" value="Leucine-rich Repeat Variant"/>
    <property type="match status" value="1"/>
</dbReference>
<proteinExistence type="inferred from homology"/>
<dbReference type="PANTHER" id="PTHR13347:SF1">
    <property type="entry name" value="HEAT REPEAT-CONTAINING PROTEIN 3"/>
    <property type="match status" value="1"/>
</dbReference>
<dbReference type="InterPro" id="IPR057990">
    <property type="entry name" value="TPR_SYO1"/>
</dbReference>